<protein>
    <submittedName>
        <fullName evidence="1">CLUMA_CG006888, isoform A</fullName>
    </submittedName>
</protein>
<name>A0A1J1HZG2_9DIPT</name>
<dbReference type="AlphaFoldDB" id="A0A1J1HZG2"/>
<evidence type="ECO:0000313" key="2">
    <source>
        <dbReference type="Proteomes" id="UP000183832"/>
    </source>
</evidence>
<sequence length="83" mass="9458">MISYQSQMEILSRRQIKLASISRVPSIFVKPQTINPWLTKSLQIAKPNDVPAKSTTTATLPSHFSILTDENLMNTLFFDYIET</sequence>
<accession>A0A1J1HZG2</accession>
<dbReference type="Proteomes" id="UP000183832">
    <property type="component" value="Unassembled WGS sequence"/>
</dbReference>
<reference evidence="1 2" key="1">
    <citation type="submission" date="2015-04" db="EMBL/GenBank/DDBJ databases">
        <authorList>
            <person name="Syromyatnikov M.Y."/>
            <person name="Popov V.N."/>
        </authorList>
    </citation>
    <scope>NUCLEOTIDE SEQUENCE [LARGE SCALE GENOMIC DNA]</scope>
</reference>
<organism evidence="1 2">
    <name type="scientific">Clunio marinus</name>
    <dbReference type="NCBI Taxonomy" id="568069"/>
    <lineage>
        <taxon>Eukaryota</taxon>
        <taxon>Metazoa</taxon>
        <taxon>Ecdysozoa</taxon>
        <taxon>Arthropoda</taxon>
        <taxon>Hexapoda</taxon>
        <taxon>Insecta</taxon>
        <taxon>Pterygota</taxon>
        <taxon>Neoptera</taxon>
        <taxon>Endopterygota</taxon>
        <taxon>Diptera</taxon>
        <taxon>Nematocera</taxon>
        <taxon>Chironomoidea</taxon>
        <taxon>Chironomidae</taxon>
        <taxon>Clunio</taxon>
    </lineage>
</organism>
<dbReference type="EMBL" id="CVRI01000037">
    <property type="protein sequence ID" value="CRK93347.1"/>
    <property type="molecule type" value="Genomic_DNA"/>
</dbReference>
<keyword evidence="2" id="KW-1185">Reference proteome</keyword>
<evidence type="ECO:0000313" key="1">
    <source>
        <dbReference type="EMBL" id="CRK93347.1"/>
    </source>
</evidence>
<gene>
    <name evidence="1" type="ORF">CLUMA_CG006888</name>
</gene>
<proteinExistence type="predicted"/>